<evidence type="ECO:0000256" key="7">
    <source>
        <dbReference type="SAM" id="MobiDB-lite"/>
    </source>
</evidence>
<feature type="domain" description="TPX2 C-terminal" evidence="8">
    <location>
        <begin position="458"/>
        <end position="525"/>
    </location>
</feature>
<feature type="compositionally biased region" description="Polar residues" evidence="7">
    <location>
        <begin position="274"/>
        <end position="283"/>
    </location>
</feature>
<dbReference type="InterPro" id="IPR027329">
    <property type="entry name" value="TPX2_C"/>
</dbReference>
<evidence type="ECO:0000256" key="6">
    <source>
        <dbReference type="SAM" id="Coils"/>
    </source>
</evidence>
<feature type="coiled-coil region" evidence="6">
    <location>
        <begin position="463"/>
        <end position="505"/>
    </location>
</feature>
<dbReference type="OrthoDB" id="621651at2759"/>
<keyword evidence="10" id="KW-1185">Reference proteome</keyword>
<feature type="region of interest" description="Disordered" evidence="7">
    <location>
        <begin position="320"/>
        <end position="340"/>
    </location>
</feature>
<sequence>MGEPTCLMHGNNVHGLGDSVSLGRFASESLAWEKWSNFPHKRYVEEAKSYAQPGSVAEKKAFFEAHYKKVAAQKAAAAAAAALLEQEKANAAASCHKSDVEERVCGTDHGAHDLLTGISNFDASKRTVLHPIKLPQPPVLNLKMFVNERKQITTQAASKAMDAAGHSSAISQVERPSENIVVAADQKNKAILNNTENLEDHPSVSEDSGTSQMDRPLLKSKLSTDQEVLQPKISRKPATPSFRSSSNGRKQHSRIPLSPANNASMHPRKENLLTPRTKNSTAMDSIDKRRAAPRSLYTLMNSGSVKESCKSNSAAARKIESTKATPSAHSTPKRCATPAKTPSKVFSPDYIVVTPTTLTCVNLALQVANMVKKQPWATPSKVTSGVNKQPMATPSKSANGVNKTLETPPVKRRMETPVHPSAVGSKTPGQKWQIFSAVSKSLSAYKNKLQSPTISSPFTLRTEERAAQRKKKLEEKFNEKAAQKVQQQTTLKEKAETEFRRLRQSFCFKARPLPSFYSERETPKSPLKKTPQANLKSLTPARKPPTTISEQSSVKKSSRRLWKTSDQNPADHPLSQLARRINHENTSPNIQH</sequence>
<keyword evidence="6" id="KW-0175">Coiled coil</keyword>
<dbReference type="Pfam" id="PF06886">
    <property type="entry name" value="TPX2"/>
    <property type="match status" value="1"/>
</dbReference>
<dbReference type="Proteomes" id="UP000245207">
    <property type="component" value="Unassembled WGS sequence"/>
</dbReference>
<feature type="region of interest" description="Disordered" evidence="7">
    <location>
        <begin position="378"/>
        <end position="402"/>
    </location>
</feature>
<reference evidence="9 10" key="1">
    <citation type="journal article" date="2018" name="Mol. Plant">
        <title>The genome of Artemisia annua provides insight into the evolution of Asteraceae family and artemisinin biosynthesis.</title>
        <authorList>
            <person name="Shen Q."/>
            <person name="Zhang L."/>
            <person name="Liao Z."/>
            <person name="Wang S."/>
            <person name="Yan T."/>
            <person name="Shi P."/>
            <person name="Liu M."/>
            <person name="Fu X."/>
            <person name="Pan Q."/>
            <person name="Wang Y."/>
            <person name="Lv Z."/>
            <person name="Lu X."/>
            <person name="Zhang F."/>
            <person name="Jiang W."/>
            <person name="Ma Y."/>
            <person name="Chen M."/>
            <person name="Hao X."/>
            <person name="Li L."/>
            <person name="Tang Y."/>
            <person name="Lv G."/>
            <person name="Zhou Y."/>
            <person name="Sun X."/>
            <person name="Brodelius P.E."/>
            <person name="Rose J.K.C."/>
            <person name="Tang K."/>
        </authorList>
    </citation>
    <scope>NUCLEOTIDE SEQUENCE [LARGE SCALE GENOMIC DNA]</scope>
    <source>
        <strain evidence="10">cv. Huhao1</strain>
        <tissue evidence="9">Leaf</tissue>
    </source>
</reference>
<feature type="region of interest" description="Disordered" evidence="7">
    <location>
        <begin position="193"/>
        <end position="289"/>
    </location>
</feature>
<feature type="compositionally biased region" description="Polar residues" evidence="7">
    <location>
        <begin position="546"/>
        <end position="555"/>
    </location>
</feature>
<evidence type="ECO:0000259" key="8">
    <source>
        <dbReference type="Pfam" id="PF06886"/>
    </source>
</evidence>
<gene>
    <name evidence="9" type="ORF">CTI12_AA391120</name>
</gene>
<dbReference type="STRING" id="35608.A0A2U1MCY7"/>
<evidence type="ECO:0000256" key="4">
    <source>
        <dbReference type="ARBA" id="ARBA00022701"/>
    </source>
</evidence>
<comment type="similarity">
    <text evidence="2">Belongs to the TPX2 family.</text>
</comment>
<evidence type="ECO:0000313" key="10">
    <source>
        <dbReference type="Proteomes" id="UP000245207"/>
    </source>
</evidence>
<evidence type="ECO:0000256" key="2">
    <source>
        <dbReference type="ARBA" id="ARBA00005885"/>
    </source>
</evidence>
<comment type="caution">
    <text evidence="9">The sequence shown here is derived from an EMBL/GenBank/DDBJ whole genome shotgun (WGS) entry which is preliminary data.</text>
</comment>
<keyword evidence="3" id="KW-0963">Cytoplasm</keyword>
<proteinExistence type="inferred from homology"/>
<evidence type="ECO:0000313" key="9">
    <source>
        <dbReference type="EMBL" id="PWA59131.1"/>
    </source>
</evidence>
<evidence type="ECO:0000256" key="5">
    <source>
        <dbReference type="ARBA" id="ARBA00023212"/>
    </source>
</evidence>
<dbReference type="EMBL" id="PKPP01005712">
    <property type="protein sequence ID" value="PWA59131.1"/>
    <property type="molecule type" value="Genomic_DNA"/>
</dbReference>
<dbReference type="PANTHER" id="PTHR47067:SF7">
    <property type="entry name" value="TPX2 (TARGETING PROTEIN FOR XKLP2) PROTEIN FAMILY"/>
    <property type="match status" value="1"/>
</dbReference>
<feature type="region of interest" description="Disordered" evidence="7">
    <location>
        <begin position="517"/>
        <end position="592"/>
    </location>
</feature>
<dbReference type="AlphaFoldDB" id="A0A2U1MCY7"/>
<evidence type="ECO:0000256" key="1">
    <source>
        <dbReference type="ARBA" id="ARBA00004245"/>
    </source>
</evidence>
<feature type="compositionally biased region" description="Polar residues" evidence="7">
    <location>
        <begin position="380"/>
        <end position="402"/>
    </location>
</feature>
<keyword evidence="4" id="KW-0493">Microtubule</keyword>
<accession>A0A2U1MCY7</accession>
<organism evidence="9 10">
    <name type="scientific">Artemisia annua</name>
    <name type="common">Sweet wormwood</name>
    <dbReference type="NCBI Taxonomy" id="35608"/>
    <lineage>
        <taxon>Eukaryota</taxon>
        <taxon>Viridiplantae</taxon>
        <taxon>Streptophyta</taxon>
        <taxon>Embryophyta</taxon>
        <taxon>Tracheophyta</taxon>
        <taxon>Spermatophyta</taxon>
        <taxon>Magnoliopsida</taxon>
        <taxon>eudicotyledons</taxon>
        <taxon>Gunneridae</taxon>
        <taxon>Pentapetalae</taxon>
        <taxon>asterids</taxon>
        <taxon>campanulids</taxon>
        <taxon>Asterales</taxon>
        <taxon>Asteraceae</taxon>
        <taxon>Asteroideae</taxon>
        <taxon>Anthemideae</taxon>
        <taxon>Artemisiinae</taxon>
        <taxon>Artemisia</taxon>
    </lineage>
</organism>
<protein>
    <submittedName>
        <fullName evidence="9">TPX2 domain-containing protein</fullName>
    </submittedName>
</protein>
<dbReference type="PANTHER" id="PTHR47067">
    <property type="entry name" value="TPX2 (TARGETING PROTEIN FOR XKLP2) PROTEIN FAMILY-RELATED"/>
    <property type="match status" value="1"/>
</dbReference>
<evidence type="ECO:0000256" key="3">
    <source>
        <dbReference type="ARBA" id="ARBA00022490"/>
    </source>
</evidence>
<keyword evidence="5" id="KW-0206">Cytoskeleton</keyword>
<comment type="subcellular location">
    <subcellularLocation>
        <location evidence="1">Cytoplasm</location>
        <location evidence="1">Cytoskeleton</location>
    </subcellularLocation>
</comment>
<name>A0A2U1MCY7_ARTAN</name>
<dbReference type="GO" id="GO:0005874">
    <property type="term" value="C:microtubule"/>
    <property type="evidence" value="ECO:0007669"/>
    <property type="project" value="UniProtKB-KW"/>
</dbReference>
<dbReference type="InterPro" id="IPR044216">
    <property type="entry name" value="WDL7"/>
</dbReference>